<accession>A0AA38IW38</accession>
<name>A0AA38IW38_9CUCU</name>
<evidence type="ECO:0000313" key="1">
    <source>
        <dbReference type="EMBL" id="KAJ3662149.1"/>
    </source>
</evidence>
<organism evidence="1 2">
    <name type="scientific">Zophobas morio</name>
    <dbReference type="NCBI Taxonomy" id="2755281"/>
    <lineage>
        <taxon>Eukaryota</taxon>
        <taxon>Metazoa</taxon>
        <taxon>Ecdysozoa</taxon>
        <taxon>Arthropoda</taxon>
        <taxon>Hexapoda</taxon>
        <taxon>Insecta</taxon>
        <taxon>Pterygota</taxon>
        <taxon>Neoptera</taxon>
        <taxon>Endopterygota</taxon>
        <taxon>Coleoptera</taxon>
        <taxon>Polyphaga</taxon>
        <taxon>Cucujiformia</taxon>
        <taxon>Tenebrionidae</taxon>
        <taxon>Zophobas</taxon>
    </lineage>
</organism>
<keyword evidence="2" id="KW-1185">Reference proteome</keyword>
<evidence type="ECO:0000313" key="2">
    <source>
        <dbReference type="Proteomes" id="UP001168821"/>
    </source>
</evidence>
<dbReference type="AlphaFoldDB" id="A0AA38IW38"/>
<dbReference type="Gene3D" id="3.30.420.10">
    <property type="entry name" value="Ribonuclease H-like superfamily/Ribonuclease H"/>
    <property type="match status" value="1"/>
</dbReference>
<comment type="caution">
    <text evidence="1">The sequence shown here is derived from an EMBL/GenBank/DDBJ whole genome shotgun (WGS) entry which is preliminary data.</text>
</comment>
<proteinExistence type="predicted"/>
<sequence>MLAQQIFPGMRRMRHRRQVFDMQDGVTSHTPRTNVVYLNQYFHNVGLESLDRHIDWLSRTSDLSPSDFLFGDFFMHVCIRIPAMQTENRRYR</sequence>
<reference evidence="1" key="1">
    <citation type="journal article" date="2023" name="G3 (Bethesda)">
        <title>Whole genome assemblies of Zophobas morio and Tenebrio molitor.</title>
        <authorList>
            <person name="Kaur S."/>
            <person name="Stinson S.A."/>
            <person name="diCenzo G.C."/>
        </authorList>
    </citation>
    <scope>NUCLEOTIDE SEQUENCE</scope>
    <source>
        <strain evidence="1">QUZm001</strain>
    </source>
</reference>
<gene>
    <name evidence="1" type="ORF">Zmor_006507</name>
</gene>
<dbReference type="GO" id="GO:0003676">
    <property type="term" value="F:nucleic acid binding"/>
    <property type="evidence" value="ECO:0007669"/>
    <property type="project" value="InterPro"/>
</dbReference>
<dbReference type="EMBL" id="JALNTZ010000002">
    <property type="protein sequence ID" value="KAJ3662149.1"/>
    <property type="molecule type" value="Genomic_DNA"/>
</dbReference>
<dbReference type="Proteomes" id="UP001168821">
    <property type="component" value="Unassembled WGS sequence"/>
</dbReference>
<dbReference type="InterPro" id="IPR036397">
    <property type="entry name" value="RNaseH_sf"/>
</dbReference>
<protein>
    <submittedName>
        <fullName evidence="1">Uncharacterized protein</fullName>
    </submittedName>
</protein>